<dbReference type="GeneID" id="54585139"/>
<sequence length="150" mass="16703">MASKVDIKTYPGIIINAKFIPTTTTRHSIDPATGDPLYEVPIARKQDLDAAVTAARDAFKTWSKTSFDERSKMLLAFADAIEENTEDLAKLDTMESGKPLELAKTEFAMTIQWLRAFATMEVKDEILEDSDERTIYRTFPPLGICGGIVP</sequence>
<dbReference type="EC" id="1.2.1.3" evidence="2"/>
<dbReference type="EMBL" id="ML987189">
    <property type="protein sequence ID" value="KAF2256743.1"/>
    <property type="molecule type" value="Genomic_DNA"/>
</dbReference>
<dbReference type="OrthoDB" id="310895at2759"/>
<evidence type="ECO:0000313" key="6">
    <source>
        <dbReference type="Proteomes" id="UP000800094"/>
    </source>
</evidence>
<comment type="similarity">
    <text evidence="1">Belongs to the aldehyde dehydrogenase family.</text>
</comment>
<dbReference type="InterPro" id="IPR016162">
    <property type="entry name" value="Ald_DH_N"/>
</dbReference>
<gene>
    <name evidence="5" type="ORF">BU26DRAFT_546001</name>
</gene>
<evidence type="ECO:0000256" key="3">
    <source>
        <dbReference type="ARBA" id="ARBA00049194"/>
    </source>
</evidence>
<dbReference type="Proteomes" id="UP000800094">
    <property type="component" value="Unassembled WGS sequence"/>
</dbReference>
<dbReference type="InterPro" id="IPR015590">
    <property type="entry name" value="Aldehyde_DH_dom"/>
</dbReference>
<accession>A0A6A6J5I7</accession>
<reference evidence="5" key="1">
    <citation type="journal article" date="2020" name="Stud. Mycol.">
        <title>101 Dothideomycetes genomes: a test case for predicting lifestyles and emergence of pathogens.</title>
        <authorList>
            <person name="Haridas S."/>
            <person name="Albert R."/>
            <person name="Binder M."/>
            <person name="Bloem J."/>
            <person name="Labutti K."/>
            <person name="Salamov A."/>
            <person name="Andreopoulos B."/>
            <person name="Baker S."/>
            <person name="Barry K."/>
            <person name="Bills G."/>
            <person name="Bluhm B."/>
            <person name="Cannon C."/>
            <person name="Castanera R."/>
            <person name="Culley D."/>
            <person name="Daum C."/>
            <person name="Ezra D."/>
            <person name="Gonzalez J."/>
            <person name="Henrissat B."/>
            <person name="Kuo A."/>
            <person name="Liang C."/>
            <person name="Lipzen A."/>
            <person name="Lutzoni F."/>
            <person name="Magnuson J."/>
            <person name="Mondo S."/>
            <person name="Nolan M."/>
            <person name="Ohm R."/>
            <person name="Pangilinan J."/>
            <person name="Park H.-J."/>
            <person name="Ramirez L."/>
            <person name="Alfaro M."/>
            <person name="Sun H."/>
            <person name="Tritt A."/>
            <person name="Yoshinaga Y."/>
            <person name="Zwiers L.-H."/>
            <person name="Turgeon B."/>
            <person name="Goodwin S."/>
            <person name="Spatafora J."/>
            <person name="Crous P."/>
            <person name="Grigoriev I."/>
        </authorList>
    </citation>
    <scope>NUCLEOTIDE SEQUENCE</scope>
    <source>
        <strain evidence="5">CBS 122368</strain>
    </source>
</reference>
<dbReference type="GO" id="GO:0004029">
    <property type="term" value="F:aldehyde dehydrogenase (NAD+) activity"/>
    <property type="evidence" value="ECO:0007669"/>
    <property type="project" value="UniProtKB-EC"/>
</dbReference>
<dbReference type="SUPFAM" id="SSF53720">
    <property type="entry name" value="ALDH-like"/>
    <property type="match status" value="1"/>
</dbReference>
<keyword evidence="6" id="KW-1185">Reference proteome</keyword>
<evidence type="ECO:0000256" key="2">
    <source>
        <dbReference type="ARBA" id="ARBA00024226"/>
    </source>
</evidence>
<dbReference type="PANTHER" id="PTHR11699">
    <property type="entry name" value="ALDEHYDE DEHYDROGENASE-RELATED"/>
    <property type="match status" value="1"/>
</dbReference>
<dbReference type="InterPro" id="IPR016161">
    <property type="entry name" value="Ald_DH/histidinol_DH"/>
</dbReference>
<name>A0A6A6J5I7_9PLEO</name>
<evidence type="ECO:0000259" key="4">
    <source>
        <dbReference type="Pfam" id="PF00171"/>
    </source>
</evidence>
<feature type="domain" description="Aldehyde dehydrogenase" evidence="4">
    <location>
        <begin position="24"/>
        <end position="150"/>
    </location>
</feature>
<organism evidence="5 6">
    <name type="scientific">Trematosphaeria pertusa</name>
    <dbReference type="NCBI Taxonomy" id="390896"/>
    <lineage>
        <taxon>Eukaryota</taxon>
        <taxon>Fungi</taxon>
        <taxon>Dikarya</taxon>
        <taxon>Ascomycota</taxon>
        <taxon>Pezizomycotina</taxon>
        <taxon>Dothideomycetes</taxon>
        <taxon>Pleosporomycetidae</taxon>
        <taxon>Pleosporales</taxon>
        <taxon>Massarineae</taxon>
        <taxon>Trematosphaeriaceae</taxon>
        <taxon>Trematosphaeria</taxon>
    </lineage>
</organism>
<protein>
    <recommendedName>
        <fullName evidence="2">aldehyde dehydrogenase (NAD(+))</fullName>
        <ecNumber evidence="2">1.2.1.3</ecNumber>
    </recommendedName>
</protein>
<dbReference type="AlphaFoldDB" id="A0A6A6J5I7"/>
<proteinExistence type="inferred from homology"/>
<comment type="catalytic activity">
    <reaction evidence="3">
        <text>an aldehyde + NAD(+) + H2O = a carboxylate + NADH + 2 H(+)</text>
        <dbReference type="Rhea" id="RHEA:16185"/>
        <dbReference type="ChEBI" id="CHEBI:15377"/>
        <dbReference type="ChEBI" id="CHEBI:15378"/>
        <dbReference type="ChEBI" id="CHEBI:17478"/>
        <dbReference type="ChEBI" id="CHEBI:29067"/>
        <dbReference type="ChEBI" id="CHEBI:57540"/>
        <dbReference type="ChEBI" id="CHEBI:57945"/>
        <dbReference type="EC" id="1.2.1.3"/>
    </reaction>
</comment>
<evidence type="ECO:0000256" key="1">
    <source>
        <dbReference type="ARBA" id="ARBA00009986"/>
    </source>
</evidence>
<dbReference type="Gene3D" id="3.40.605.10">
    <property type="entry name" value="Aldehyde Dehydrogenase, Chain A, domain 1"/>
    <property type="match status" value="1"/>
</dbReference>
<evidence type="ECO:0000313" key="5">
    <source>
        <dbReference type="EMBL" id="KAF2256743.1"/>
    </source>
</evidence>
<dbReference type="Pfam" id="PF00171">
    <property type="entry name" value="Aldedh"/>
    <property type="match status" value="1"/>
</dbReference>
<dbReference type="RefSeq" id="XP_033691747.1">
    <property type="nucleotide sequence ID" value="XM_033831809.1"/>
</dbReference>